<evidence type="ECO:0000313" key="3">
    <source>
        <dbReference type="Proteomes" id="UP000076552"/>
    </source>
</evidence>
<feature type="region of interest" description="Disordered" evidence="1">
    <location>
        <begin position="1"/>
        <end position="164"/>
    </location>
</feature>
<proteinExistence type="predicted"/>
<evidence type="ECO:0000256" key="1">
    <source>
        <dbReference type="SAM" id="MobiDB-lite"/>
    </source>
</evidence>
<feature type="compositionally biased region" description="Low complexity" evidence="1">
    <location>
        <begin position="111"/>
        <end position="135"/>
    </location>
</feature>
<protein>
    <submittedName>
        <fullName evidence="2">Uncharacterized protein</fullName>
    </submittedName>
</protein>
<comment type="caution">
    <text evidence="2">The sequence shown here is derived from an EMBL/GenBank/DDBJ whole genome shotgun (WGS) entry which is preliminary data.</text>
</comment>
<feature type="compositionally biased region" description="Basic residues" evidence="1">
    <location>
        <begin position="136"/>
        <end position="151"/>
    </location>
</feature>
<dbReference type="EMBL" id="LFIV01000105">
    <property type="protein sequence ID" value="KZL69496.1"/>
    <property type="molecule type" value="Genomic_DNA"/>
</dbReference>
<keyword evidence="3" id="KW-1185">Reference proteome</keyword>
<feature type="non-terminal residue" evidence="2">
    <location>
        <position position="1"/>
    </location>
</feature>
<feature type="compositionally biased region" description="Pro residues" evidence="1">
    <location>
        <begin position="1"/>
        <end position="12"/>
    </location>
</feature>
<dbReference type="Proteomes" id="UP000076552">
    <property type="component" value="Unassembled WGS sequence"/>
</dbReference>
<feature type="compositionally biased region" description="Polar residues" evidence="1">
    <location>
        <begin position="94"/>
        <end position="104"/>
    </location>
</feature>
<gene>
    <name evidence="2" type="ORF">CT0861_11638</name>
</gene>
<dbReference type="AlphaFoldDB" id="A0A161WFJ4"/>
<reference evidence="2 3" key="1">
    <citation type="submission" date="2015-06" db="EMBL/GenBank/DDBJ databases">
        <title>Survival trade-offs in plant roots during colonization by closely related pathogenic and mutualistic fungi.</title>
        <authorList>
            <person name="Hacquard S."/>
            <person name="Kracher B."/>
            <person name="Hiruma K."/>
            <person name="Weinman A."/>
            <person name="Muench P."/>
            <person name="Garrido Oter R."/>
            <person name="Ver Loren van Themaat E."/>
            <person name="Dallerey J.-F."/>
            <person name="Damm U."/>
            <person name="Henrissat B."/>
            <person name="Lespinet O."/>
            <person name="Thon M."/>
            <person name="Kemen E."/>
            <person name="McHardy A.C."/>
            <person name="Schulze-Lefert P."/>
            <person name="O'Connell R.J."/>
        </authorList>
    </citation>
    <scope>NUCLEOTIDE SEQUENCE [LARGE SCALE GENOMIC DNA]</scope>
    <source>
        <strain evidence="2 3">0861</strain>
    </source>
</reference>
<feature type="compositionally biased region" description="Low complexity" evidence="1">
    <location>
        <begin position="36"/>
        <end position="53"/>
    </location>
</feature>
<organism evidence="2 3">
    <name type="scientific">Colletotrichum tofieldiae</name>
    <dbReference type="NCBI Taxonomy" id="708197"/>
    <lineage>
        <taxon>Eukaryota</taxon>
        <taxon>Fungi</taxon>
        <taxon>Dikarya</taxon>
        <taxon>Ascomycota</taxon>
        <taxon>Pezizomycotina</taxon>
        <taxon>Sordariomycetes</taxon>
        <taxon>Hypocreomycetidae</taxon>
        <taxon>Glomerellales</taxon>
        <taxon>Glomerellaceae</taxon>
        <taxon>Colletotrichum</taxon>
        <taxon>Colletotrichum spaethianum species complex</taxon>
    </lineage>
</organism>
<evidence type="ECO:0000313" key="2">
    <source>
        <dbReference type="EMBL" id="KZL69496.1"/>
    </source>
</evidence>
<dbReference type="STRING" id="708197.A0A161WFJ4"/>
<accession>A0A161WFJ4</accession>
<name>A0A161WFJ4_9PEZI</name>
<sequence length="164" mass="17849">LALPPYIFPPSSSPIQISHPNPPLIQSALSQYHTLQPTRTQPNTSTTTLSQPSKTTFRYPKCPRLLLSEARPARSTRSARRRTPTPPSVVCPLTCSSPTSSARTSVRRTPVSRLARSARSSVSAGRLSTISSVPPTRRRLPPTRSATRTRSRPTTPSEGRTRGG</sequence>